<reference evidence="2 3" key="1">
    <citation type="journal article" date="2022" name="Nat. Ecol. Evol.">
        <title>A masculinizing supergene underlies an exaggerated male reproductive morph in a spider.</title>
        <authorList>
            <person name="Hendrickx F."/>
            <person name="De Corte Z."/>
            <person name="Sonet G."/>
            <person name="Van Belleghem S.M."/>
            <person name="Kostlbacher S."/>
            <person name="Vangestel C."/>
        </authorList>
    </citation>
    <scope>NUCLEOTIDE SEQUENCE [LARGE SCALE GENOMIC DNA]</scope>
    <source>
        <strain evidence="2">W744_W776</strain>
    </source>
</reference>
<proteinExistence type="predicted"/>
<evidence type="ECO:0000313" key="3">
    <source>
        <dbReference type="Proteomes" id="UP000827092"/>
    </source>
</evidence>
<dbReference type="EMBL" id="JAFNEN010000117">
    <property type="protein sequence ID" value="KAG8193619.1"/>
    <property type="molecule type" value="Genomic_DNA"/>
</dbReference>
<name>A0AAV6VAC8_9ARAC</name>
<dbReference type="AlphaFoldDB" id="A0AAV6VAC8"/>
<evidence type="ECO:0000256" key="1">
    <source>
        <dbReference type="SAM" id="MobiDB-lite"/>
    </source>
</evidence>
<gene>
    <name evidence="2" type="ORF">JTE90_002877</name>
</gene>
<dbReference type="Proteomes" id="UP000827092">
    <property type="component" value="Unassembled WGS sequence"/>
</dbReference>
<organism evidence="2 3">
    <name type="scientific">Oedothorax gibbosus</name>
    <dbReference type="NCBI Taxonomy" id="931172"/>
    <lineage>
        <taxon>Eukaryota</taxon>
        <taxon>Metazoa</taxon>
        <taxon>Ecdysozoa</taxon>
        <taxon>Arthropoda</taxon>
        <taxon>Chelicerata</taxon>
        <taxon>Arachnida</taxon>
        <taxon>Araneae</taxon>
        <taxon>Araneomorphae</taxon>
        <taxon>Entelegynae</taxon>
        <taxon>Araneoidea</taxon>
        <taxon>Linyphiidae</taxon>
        <taxon>Erigoninae</taxon>
        <taxon>Oedothorax</taxon>
    </lineage>
</organism>
<keyword evidence="3" id="KW-1185">Reference proteome</keyword>
<accession>A0AAV6VAC8</accession>
<comment type="caution">
    <text evidence="2">The sequence shown here is derived from an EMBL/GenBank/DDBJ whole genome shotgun (WGS) entry which is preliminary data.</text>
</comment>
<protein>
    <submittedName>
        <fullName evidence="2">Uncharacterized protein</fullName>
    </submittedName>
</protein>
<feature type="region of interest" description="Disordered" evidence="1">
    <location>
        <begin position="29"/>
        <end position="68"/>
    </location>
</feature>
<evidence type="ECO:0000313" key="2">
    <source>
        <dbReference type="EMBL" id="KAG8193619.1"/>
    </source>
</evidence>
<sequence length="157" mass="17523">MKSDLEQLSVLSSSCDLEIYGHCKRTTLSEDDAPFSKPSDDAPFSKPSDDDLVQSNNNSNRVLPIPDPPIPNFIRKNPVHYFSSSLPDSSSTTFNSLFQNYHKAPFTPWLSDILIKGSRHQNGSLAVLMITEVFAPSPCFLTSKPTLRLASRRHNKN</sequence>